<evidence type="ECO:0000313" key="5">
    <source>
        <dbReference type="EMBL" id="CAN82109.1"/>
    </source>
</evidence>
<dbReference type="InterPro" id="IPR052091">
    <property type="entry name" value="Beta-ala_Activ/Resist"/>
</dbReference>
<sequence>MLVGESDTSNEGEICVNGLCVNIGYFPDPNVMPLDYSNLSHGSLCNCSINDNESQLYFRTGDFARRLQSGDLVFLGRKDRTVKINGQRIALEEIENALRGHPDVVDAAVIFRKGQGELELLEAFIILKRTNESDEVLRSCIRRWMVEKLPLVMVPNNFFFTKSFPMSATGKVDYASLAGSISMACIQDEIGGIKSNDLLEAITKEIWEVVGQTYSKVCDAAQIYEIKIKISATKQGSLSVTEYANLLKNLWQEMDHYQCIQMKCSGDTTMLEVCGKG</sequence>
<dbReference type="SUPFAM" id="SSF56801">
    <property type="entry name" value="Acetyl-CoA synthetase-like"/>
    <property type="match status" value="1"/>
</dbReference>
<dbReference type="Pfam" id="PF13193">
    <property type="entry name" value="AMP-binding_C"/>
    <property type="match status" value="1"/>
</dbReference>
<keyword evidence="2" id="KW-0547">Nucleotide-binding</keyword>
<accession>A5AFT7</accession>
<gene>
    <name evidence="5" type="ORF">VITISV_002742</name>
</gene>
<organism evidence="5">
    <name type="scientific">Vitis vinifera</name>
    <name type="common">Grape</name>
    <dbReference type="NCBI Taxonomy" id="29760"/>
    <lineage>
        <taxon>Eukaryota</taxon>
        <taxon>Viridiplantae</taxon>
        <taxon>Streptophyta</taxon>
        <taxon>Embryophyta</taxon>
        <taxon>Tracheophyta</taxon>
        <taxon>Spermatophyta</taxon>
        <taxon>Magnoliopsida</taxon>
        <taxon>eudicotyledons</taxon>
        <taxon>Gunneridae</taxon>
        <taxon>Pentapetalae</taxon>
        <taxon>rosids</taxon>
        <taxon>Vitales</taxon>
        <taxon>Vitaceae</taxon>
        <taxon>Viteae</taxon>
        <taxon>Vitis</taxon>
    </lineage>
</organism>
<evidence type="ECO:0000259" key="4">
    <source>
        <dbReference type="Pfam" id="PF13193"/>
    </source>
</evidence>
<proteinExistence type="predicted"/>
<dbReference type="InterPro" id="IPR042099">
    <property type="entry name" value="ANL_N_sf"/>
</dbReference>
<dbReference type="FunFam" id="3.30.300.30:FF:000012">
    <property type="entry name" value="D-alanine--D-alanyl carrier protein ligase"/>
    <property type="match status" value="1"/>
</dbReference>
<dbReference type="PANTHER" id="PTHR44394:SF1">
    <property type="entry name" value="BETA-ALANINE-ACTIVATING ENZYME"/>
    <property type="match status" value="1"/>
</dbReference>
<dbReference type="Gene3D" id="3.40.50.12780">
    <property type="entry name" value="N-terminal domain of ligase-like"/>
    <property type="match status" value="1"/>
</dbReference>
<dbReference type="GO" id="GO:0005524">
    <property type="term" value="F:ATP binding"/>
    <property type="evidence" value="ECO:0007669"/>
    <property type="project" value="UniProtKB-KW"/>
</dbReference>
<keyword evidence="3" id="KW-0067">ATP-binding</keyword>
<keyword evidence="1" id="KW-0963">Cytoplasm</keyword>
<evidence type="ECO:0000256" key="3">
    <source>
        <dbReference type="ARBA" id="ARBA00022840"/>
    </source>
</evidence>
<dbReference type="Gene3D" id="3.30.300.30">
    <property type="match status" value="1"/>
</dbReference>
<name>A5AFT7_VITVI</name>
<evidence type="ECO:0000256" key="2">
    <source>
        <dbReference type="ARBA" id="ARBA00022741"/>
    </source>
</evidence>
<feature type="domain" description="AMP-binding enzyme C-terminal" evidence="4">
    <location>
        <begin position="93"/>
        <end position="171"/>
    </location>
</feature>
<dbReference type="PANTHER" id="PTHR44394">
    <property type="entry name" value="BETA-ALANINE-ACTIVATING ENZYME"/>
    <property type="match status" value="1"/>
</dbReference>
<dbReference type="InterPro" id="IPR045851">
    <property type="entry name" value="AMP-bd_C_sf"/>
</dbReference>
<dbReference type="AlphaFoldDB" id="A5AFT7"/>
<dbReference type="EMBL" id="AM425683">
    <property type="protein sequence ID" value="CAN82109.1"/>
    <property type="molecule type" value="Genomic_DNA"/>
</dbReference>
<protein>
    <recommendedName>
        <fullName evidence="4">AMP-binding enzyme C-terminal domain-containing protein</fullName>
    </recommendedName>
</protein>
<reference evidence="5" key="1">
    <citation type="journal article" date="2007" name="PLoS ONE">
        <title>The first genome sequence of an elite grapevine cultivar (Pinot noir Vitis vinifera L.): coping with a highly heterozygous genome.</title>
        <authorList>
            <person name="Velasco R."/>
            <person name="Zharkikh A."/>
            <person name="Troggio M."/>
            <person name="Cartwright D.A."/>
            <person name="Cestaro A."/>
            <person name="Pruss D."/>
            <person name="Pindo M."/>
            <person name="FitzGerald L.M."/>
            <person name="Vezzulli S."/>
            <person name="Reid J."/>
            <person name="Malacarne G."/>
            <person name="Iliev D."/>
            <person name="Coppola G."/>
            <person name="Wardell B."/>
            <person name="Micheletti D."/>
            <person name="Macalma T."/>
            <person name="Facci M."/>
            <person name="Mitchell J.T."/>
            <person name="Perazzolli M."/>
            <person name="Eldredge G."/>
            <person name="Gatto P."/>
            <person name="Oyzerski R."/>
            <person name="Moretto M."/>
            <person name="Gutin N."/>
            <person name="Stefanini M."/>
            <person name="Chen Y."/>
            <person name="Segala C."/>
            <person name="Davenport C."/>
            <person name="Dematte L."/>
            <person name="Mraz A."/>
            <person name="Battilana J."/>
            <person name="Stormo K."/>
            <person name="Costa F."/>
            <person name="Tao Q."/>
            <person name="Si-Ammour A."/>
            <person name="Harkins T."/>
            <person name="Lackey A."/>
            <person name="Perbost C."/>
            <person name="Taillon B."/>
            <person name="Stella A."/>
            <person name="Solovyev V."/>
            <person name="Fawcett J.A."/>
            <person name="Sterck L."/>
            <person name="Vandepoele K."/>
            <person name="Grando S.M."/>
            <person name="Toppo S."/>
            <person name="Moser C."/>
            <person name="Lanchbury J."/>
            <person name="Bogden R."/>
            <person name="Skolnick M."/>
            <person name="Sgaramella V."/>
            <person name="Bhatnagar S.K."/>
            <person name="Fontana P."/>
            <person name="Gutin A."/>
            <person name="Van de Peer Y."/>
            <person name="Salamini F."/>
            <person name="Viola R."/>
        </authorList>
    </citation>
    <scope>NUCLEOTIDE SEQUENCE</scope>
</reference>
<evidence type="ECO:0000256" key="1">
    <source>
        <dbReference type="ARBA" id="ARBA00022490"/>
    </source>
</evidence>
<dbReference type="ExpressionAtlas" id="A5AFT7">
    <property type="expression patterns" value="baseline"/>
</dbReference>
<dbReference type="InterPro" id="IPR025110">
    <property type="entry name" value="AMP-bd_C"/>
</dbReference>